<dbReference type="EMBL" id="JAPVES010000030">
    <property type="protein sequence ID" value="MCZ3373953.1"/>
    <property type="molecule type" value="Genomic_DNA"/>
</dbReference>
<dbReference type="InterPro" id="IPR001173">
    <property type="entry name" value="Glyco_trans_2-like"/>
</dbReference>
<keyword evidence="3 8" id="KW-0328">Glycosyltransferase</keyword>
<dbReference type="Pfam" id="PF13528">
    <property type="entry name" value="Glyco_trans_1_3"/>
    <property type="match status" value="1"/>
</dbReference>
<keyword evidence="5" id="KW-0472">Membrane</keyword>
<protein>
    <submittedName>
        <fullName evidence="8">Glycosyltransferase</fullName>
        <ecNumber evidence="8">2.4.-.-</ecNumber>
    </submittedName>
</protein>
<dbReference type="SUPFAM" id="SSF53448">
    <property type="entry name" value="Nucleotide-diphospho-sugar transferases"/>
    <property type="match status" value="1"/>
</dbReference>
<evidence type="ECO:0000256" key="3">
    <source>
        <dbReference type="ARBA" id="ARBA00022676"/>
    </source>
</evidence>
<dbReference type="Gene3D" id="3.90.550.10">
    <property type="entry name" value="Spore Coat Polysaccharide Biosynthesis Protein SpsA, Chain A"/>
    <property type="match status" value="1"/>
</dbReference>
<dbReference type="GO" id="GO:0005886">
    <property type="term" value="C:plasma membrane"/>
    <property type="evidence" value="ECO:0007669"/>
    <property type="project" value="UniProtKB-SubCell"/>
</dbReference>
<feature type="domain" description="Glycosyltransferase 2-like" evidence="6">
    <location>
        <begin position="3"/>
        <end position="138"/>
    </location>
</feature>
<gene>
    <name evidence="8" type="ORF">O3H35_14975</name>
    <name evidence="7" type="ORF">O3H54_13520</name>
</gene>
<dbReference type="RefSeq" id="WP_048192891.1">
    <property type="nucleotide sequence ID" value="NZ_JAPVER010000020.1"/>
</dbReference>
<sequence>MLSIIIPTYNEECYLPKLLQSIKDQNFKDYEIIVADAKSTDKTREIAESFGCKVVDGGSPAVGRNKGAEVAEGEYLLFLDSDAILTEGYLESALNEFIENDLDIGITQLVPISDSKKDKILHDFANFFMKLVESIKPHGAGCYGILTKKDIHEEAEGFNECLDFGEDSDYIERIGKIHSFKVLRDPKLLISTRRLEKEGLKSLALIYAKSTLYDFMGKKITAGELNYTFGHSKEKKKKILYSVCGEGMGHAIRSSVMIKHLLKENDVVIFAGGRAFKYLSEKFDDVYYIEGPNTVYSGNNAQYKSTFFSVVKDLPKSLKFNIKLLYNIARAFKPDIIVSDFEAFSNILSKLLGIPLISLDNIHVITQCKLDLPERYLSEKIVAGGVIRLFINRPKCYLITTFFYPEIKNKEKVELFPPVLREEILNLNPVNGNHVLVYQTSDSNLELISTLKSINEEFVIYGFNMEKEDGNLHFRKFNENQFFKDFESCKAVVSNGGFTLISESMYLKKPIFCIPVKKQPEQTVNAMYIEKLGYGEFHELLTKENFENFLDKLDVYRESLSSFKHDRNQEIFQALNDAIEKYSKEYSQATYKIVNLIESRENAK</sequence>
<dbReference type="NCBIfam" id="TIGR00661">
    <property type="entry name" value="MJ1255"/>
    <property type="match status" value="1"/>
</dbReference>
<accession>A0A9E5A981</accession>
<dbReference type="PANTHER" id="PTHR43646">
    <property type="entry name" value="GLYCOSYLTRANSFERASE"/>
    <property type="match status" value="1"/>
</dbReference>
<dbReference type="PANTHER" id="PTHR43646:SF2">
    <property type="entry name" value="GLYCOSYLTRANSFERASE 2-LIKE DOMAIN-CONTAINING PROTEIN"/>
    <property type="match status" value="1"/>
</dbReference>
<dbReference type="Gene3D" id="3.40.50.2000">
    <property type="entry name" value="Glycogen Phosphorylase B"/>
    <property type="match status" value="1"/>
</dbReference>
<dbReference type="InterPro" id="IPR029044">
    <property type="entry name" value="Nucleotide-diphossugar_trans"/>
</dbReference>
<organism evidence="8">
    <name type="scientific">Methanobacterium veterum</name>
    <dbReference type="NCBI Taxonomy" id="408577"/>
    <lineage>
        <taxon>Archaea</taxon>
        <taxon>Methanobacteriati</taxon>
        <taxon>Methanobacteriota</taxon>
        <taxon>Methanomada group</taxon>
        <taxon>Methanobacteria</taxon>
        <taxon>Methanobacteriales</taxon>
        <taxon>Methanobacteriaceae</taxon>
        <taxon>Methanobacterium</taxon>
    </lineage>
</organism>
<dbReference type="EMBL" id="JAPVER010000020">
    <property type="protein sequence ID" value="MCZ3366900.1"/>
    <property type="molecule type" value="Genomic_DNA"/>
</dbReference>
<reference evidence="8" key="1">
    <citation type="submission" date="2022-12" db="EMBL/GenBank/DDBJ databases">
        <title>Reclassification of two methanogenic archaea species isolated from the Kolyma lowland permafrost.</title>
        <authorList>
            <person name="Trubitsyn V.E."/>
            <person name="Rivkina E.M."/>
            <person name="Shcherbakova V.A."/>
        </authorList>
    </citation>
    <scope>NUCLEOTIDE SEQUENCE</scope>
    <source>
        <strain evidence="7">M2</strain>
        <strain evidence="8">MK4</strain>
    </source>
</reference>
<dbReference type="GO" id="GO:0016757">
    <property type="term" value="F:glycosyltransferase activity"/>
    <property type="evidence" value="ECO:0007669"/>
    <property type="project" value="UniProtKB-KW"/>
</dbReference>
<evidence type="ECO:0000259" key="6">
    <source>
        <dbReference type="Pfam" id="PF00535"/>
    </source>
</evidence>
<evidence type="ECO:0000313" key="7">
    <source>
        <dbReference type="EMBL" id="MCZ3366900.1"/>
    </source>
</evidence>
<evidence type="ECO:0000256" key="4">
    <source>
        <dbReference type="ARBA" id="ARBA00022679"/>
    </source>
</evidence>
<dbReference type="AlphaFoldDB" id="A0A9E5A981"/>
<name>A0A9E5A981_9EURY</name>
<evidence type="ECO:0000313" key="8">
    <source>
        <dbReference type="EMBL" id="MCZ3373953.1"/>
    </source>
</evidence>
<evidence type="ECO:0000256" key="1">
    <source>
        <dbReference type="ARBA" id="ARBA00004236"/>
    </source>
</evidence>
<keyword evidence="9" id="KW-1185">Reference proteome</keyword>
<dbReference type="Pfam" id="PF00535">
    <property type="entry name" value="Glycos_transf_2"/>
    <property type="match status" value="1"/>
</dbReference>
<dbReference type="EC" id="2.4.-.-" evidence="8"/>
<comment type="subcellular location">
    <subcellularLocation>
        <location evidence="1">Cell membrane</location>
    </subcellularLocation>
</comment>
<dbReference type="SUPFAM" id="SSF53756">
    <property type="entry name" value="UDP-Glycosyltransferase/glycogen phosphorylase"/>
    <property type="match status" value="1"/>
</dbReference>
<evidence type="ECO:0000313" key="9">
    <source>
        <dbReference type="Proteomes" id="UP001068021"/>
    </source>
</evidence>
<dbReference type="Proteomes" id="UP001074446">
    <property type="component" value="Unassembled WGS sequence"/>
</dbReference>
<comment type="caution">
    <text evidence="8">The sequence shown here is derived from an EMBL/GenBank/DDBJ whole genome shotgun (WGS) entry which is preliminary data.</text>
</comment>
<keyword evidence="4 8" id="KW-0808">Transferase</keyword>
<dbReference type="InterPro" id="IPR005262">
    <property type="entry name" value="MJ1255-like"/>
</dbReference>
<proteinExistence type="predicted"/>
<dbReference type="Proteomes" id="UP001068021">
    <property type="component" value="Unassembled WGS sequence"/>
</dbReference>
<evidence type="ECO:0000256" key="2">
    <source>
        <dbReference type="ARBA" id="ARBA00022475"/>
    </source>
</evidence>
<keyword evidence="2" id="KW-1003">Cell membrane</keyword>
<evidence type="ECO:0000256" key="5">
    <source>
        <dbReference type="ARBA" id="ARBA00023136"/>
    </source>
</evidence>